<feature type="transmembrane region" description="Helical" evidence="9">
    <location>
        <begin position="62"/>
        <end position="84"/>
    </location>
</feature>
<evidence type="ECO:0000256" key="1">
    <source>
        <dbReference type="ARBA" id="ARBA00004141"/>
    </source>
</evidence>
<dbReference type="GO" id="GO:0008270">
    <property type="term" value="F:zinc ion binding"/>
    <property type="evidence" value="ECO:0007669"/>
    <property type="project" value="UniProtKB-KW"/>
</dbReference>
<sequence>MAEVMEDVGTTGATDSSVSVVAGKASASSFNWDEVDWSKFSPEEAHRLRHRMVEERHRGHDLMHAEMILILFGSIAVAQIVLFLWRQKHRRSYQAVTLFGLWAIPCYICLKMFFWRMLSIWFFFTVVTALVMYKATRKRISTNTPRLVYRWFLLIYQVTYGLGVFGYVLLLLIFTGIGFFLPFHPDSIMEFGVTTVFYGIYYGVMGRDCAELCVDYMAVSVMYTSSGESLPKLELTRDMCAVCGQRIVLPSEDREVAERTYKLTCNHLFHEFCIRGWCLVGKKQTCPYCREKVDLKRMFHQPWEKTARTVWTTSRLY</sequence>
<evidence type="ECO:0000256" key="6">
    <source>
        <dbReference type="ARBA" id="ARBA00022989"/>
    </source>
</evidence>
<keyword evidence="3" id="KW-0479">Metal-binding</keyword>
<evidence type="ECO:0000256" key="7">
    <source>
        <dbReference type="ARBA" id="ARBA00023136"/>
    </source>
</evidence>
<dbReference type="SMART" id="SM00184">
    <property type="entry name" value="RING"/>
    <property type="match status" value="1"/>
</dbReference>
<feature type="transmembrane region" description="Helical" evidence="9">
    <location>
        <begin position="96"/>
        <end position="114"/>
    </location>
</feature>
<dbReference type="GO" id="GO:0000139">
    <property type="term" value="C:Golgi membrane"/>
    <property type="evidence" value="ECO:0007669"/>
    <property type="project" value="TreeGrafter"/>
</dbReference>
<dbReference type="AlphaFoldDB" id="A0AA35XBU8"/>
<evidence type="ECO:0000313" key="12">
    <source>
        <dbReference type="Proteomes" id="UP001174909"/>
    </source>
</evidence>
<dbReference type="InterPro" id="IPR013083">
    <property type="entry name" value="Znf_RING/FYVE/PHD"/>
</dbReference>
<evidence type="ECO:0000256" key="4">
    <source>
        <dbReference type="ARBA" id="ARBA00022771"/>
    </source>
</evidence>
<dbReference type="CDD" id="cd16475">
    <property type="entry name" value="RING-H2_RNF121-like"/>
    <property type="match status" value="1"/>
</dbReference>
<protein>
    <submittedName>
        <fullName evidence="11">RING finger protein 121</fullName>
    </submittedName>
</protein>
<comment type="caution">
    <text evidence="11">The sequence shown here is derived from an EMBL/GenBank/DDBJ whole genome shotgun (WGS) entry which is preliminary data.</text>
</comment>
<organism evidence="11 12">
    <name type="scientific">Geodia barretti</name>
    <name type="common">Barrett's horny sponge</name>
    <dbReference type="NCBI Taxonomy" id="519541"/>
    <lineage>
        <taxon>Eukaryota</taxon>
        <taxon>Metazoa</taxon>
        <taxon>Porifera</taxon>
        <taxon>Demospongiae</taxon>
        <taxon>Heteroscleromorpha</taxon>
        <taxon>Tetractinellida</taxon>
        <taxon>Astrophorina</taxon>
        <taxon>Geodiidae</taxon>
        <taxon>Geodia</taxon>
    </lineage>
</organism>
<proteinExistence type="predicted"/>
<dbReference type="PANTHER" id="PTHR13407:SF0">
    <property type="entry name" value="FI05221P"/>
    <property type="match status" value="1"/>
</dbReference>
<evidence type="ECO:0000256" key="3">
    <source>
        <dbReference type="ARBA" id="ARBA00022723"/>
    </source>
</evidence>
<dbReference type="GO" id="GO:0061630">
    <property type="term" value="F:ubiquitin protein ligase activity"/>
    <property type="evidence" value="ECO:0007669"/>
    <property type="project" value="TreeGrafter"/>
</dbReference>
<evidence type="ECO:0000313" key="11">
    <source>
        <dbReference type="EMBL" id="CAI8051699.1"/>
    </source>
</evidence>
<feature type="transmembrane region" description="Helical" evidence="9">
    <location>
        <begin position="187"/>
        <end position="204"/>
    </location>
</feature>
<comment type="subcellular location">
    <subcellularLocation>
        <location evidence="1">Membrane</location>
        <topology evidence="1">Multi-pass membrane protein</topology>
    </subcellularLocation>
</comment>
<keyword evidence="2 9" id="KW-0812">Transmembrane</keyword>
<evidence type="ECO:0000256" key="2">
    <source>
        <dbReference type="ARBA" id="ARBA00022692"/>
    </source>
</evidence>
<evidence type="ECO:0000256" key="5">
    <source>
        <dbReference type="ARBA" id="ARBA00022833"/>
    </source>
</evidence>
<dbReference type="PROSITE" id="PS50089">
    <property type="entry name" value="ZF_RING_2"/>
    <property type="match status" value="1"/>
</dbReference>
<dbReference type="EMBL" id="CASHTH010003955">
    <property type="protein sequence ID" value="CAI8051699.1"/>
    <property type="molecule type" value="Genomic_DNA"/>
</dbReference>
<evidence type="ECO:0000256" key="8">
    <source>
        <dbReference type="PROSITE-ProRule" id="PRU00175"/>
    </source>
</evidence>
<dbReference type="PANTHER" id="PTHR13407">
    <property type="entry name" value="RNF121 PROTEIN"/>
    <property type="match status" value="1"/>
</dbReference>
<keyword evidence="12" id="KW-1185">Reference proteome</keyword>
<keyword evidence="5" id="KW-0862">Zinc</keyword>
<evidence type="ECO:0000259" key="10">
    <source>
        <dbReference type="PROSITE" id="PS50089"/>
    </source>
</evidence>
<feature type="transmembrane region" description="Helical" evidence="9">
    <location>
        <begin position="120"/>
        <end position="136"/>
    </location>
</feature>
<reference evidence="11" key="1">
    <citation type="submission" date="2023-03" db="EMBL/GenBank/DDBJ databases">
        <authorList>
            <person name="Steffen K."/>
            <person name="Cardenas P."/>
        </authorList>
    </citation>
    <scope>NUCLEOTIDE SEQUENCE</scope>
</reference>
<dbReference type="Gene3D" id="3.30.40.10">
    <property type="entry name" value="Zinc/RING finger domain, C3HC4 (zinc finger)"/>
    <property type="match status" value="1"/>
</dbReference>
<keyword evidence="7 9" id="KW-0472">Membrane</keyword>
<feature type="domain" description="RING-type" evidence="10">
    <location>
        <begin position="240"/>
        <end position="290"/>
    </location>
</feature>
<gene>
    <name evidence="11" type="ORF">GBAR_LOCUS28301</name>
</gene>
<dbReference type="Proteomes" id="UP001174909">
    <property type="component" value="Unassembled WGS sequence"/>
</dbReference>
<keyword evidence="4 8" id="KW-0863">Zinc-finger</keyword>
<dbReference type="GO" id="GO:0005789">
    <property type="term" value="C:endoplasmic reticulum membrane"/>
    <property type="evidence" value="ECO:0007669"/>
    <property type="project" value="TreeGrafter"/>
</dbReference>
<dbReference type="SUPFAM" id="SSF57850">
    <property type="entry name" value="RING/U-box"/>
    <property type="match status" value="1"/>
</dbReference>
<dbReference type="InterPro" id="IPR001841">
    <property type="entry name" value="Znf_RING"/>
</dbReference>
<dbReference type="Pfam" id="PF13639">
    <property type="entry name" value="zf-RING_2"/>
    <property type="match status" value="1"/>
</dbReference>
<feature type="transmembrane region" description="Helical" evidence="9">
    <location>
        <begin position="148"/>
        <end position="181"/>
    </location>
</feature>
<dbReference type="InterPro" id="IPR040176">
    <property type="entry name" value="RNF121/RNF175"/>
</dbReference>
<accession>A0AA35XBU8</accession>
<keyword evidence="6 9" id="KW-1133">Transmembrane helix</keyword>
<evidence type="ECO:0000256" key="9">
    <source>
        <dbReference type="SAM" id="Phobius"/>
    </source>
</evidence>
<name>A0AA35XBU8_GEOBA</name>
<dbReference type="GO" id="GO:0036503">
    <property type="term" value="P:ERAD pathway"/>
    <property type="evidence" value="ECO:0007669"/>
    <property type="project" value="TreeGrafter"/>
</dbReference>